<dbReference type="RefSeq" id="WP_320202898.1">
    <property type="nucleotide sequence ID" value="NZ_CP192781.1"/>
</dbReference>
<name>A0AAW9FBD0_9HYPH</name>
<proteinExistence type="predicted"/>
<organism evidence="1">
    <name type="scientific">Agrobacterium rosae</name>
    <dbReference type="NCBI Taxonomy" id="1972867"/>
    <lineage>
        <taxon>Bacteria</taxon>
        <taxon>Pseudomonadati</taxon>
        <taxon>Pseudomonadota</taxon>
        <taxon>Alphaproteobacteria</taxon>
        <taxon>Hyphomicrobiales</taxon>
        <taxon>Rhizobiaceae</taxon>
        <taxon>Rhizobium/Agrobacterium group</taxon>
        <taxon>Agrobacterium</taxon>
    </lineage>
</organism>
<dbReference type="AlphaFoldDB" id="A0AAW9FBD0"/>
<dbReference type="EMBL" id="JAVRAF010000003">
    <property type="protein sequence ID" value="MDX8302805.1"/>
    <property type="molecule type" value="Genomic_DNA"/>
</dbReference>
<comment type="caution">
    <text evidence="1">The sequence shown here is derived from an EMBL/GenBank/DDBJ whole genome shotgun (WGS) entry which is preliminary data.</text>
</comment>
<accession>A0AAW9FBD0</accession>
<sequence length="55" mass="5370">MRGVDSAVATNTGEIGITAGVDGTMVTAGIPTGGTDIGGTAMASGTRWLHLVQVP</sequence>
<protein>
    <submittedName>
        <fullName evidence="1">Uncharacterized protein</fullName>
    </submittedName>
</protein>
<gene>
    <name evidence="1" type="ORF">RMR22_11130</name>
</gene>
<evidence type="ECO:0000313" key="1">
    <source>
        <dbReference type="EMBL" id="MDX8302805.1"/>
    </source>
</evidence>
<reference evidence="1" key="1">
    <citation type="journal article" date="2023" name="Phytobiomes J">
        <title>Deciphering the key players within the bacterial microbiota associated with aerial crown gall tumors on rhododendron: Insights into the gallobiome.</title>
        <authorList>
            <person name="Kuzmanovic N."/>
            <person name="Nesme J."/>
            <person name="Wolf J."/>
            <person name="Neumann-Schaal M."/>
            <person name="Petersen J."/>
            <person name="Fernandez-Gnecco G."/>
            <person name="Sproeer C."/>
            <person name="Bunk B."/>
            <person name="Overmann J."/>
            <person name="Sorensen S.J."/>
            <person name="Idczak E."/>
            <person name="Smalla K."/>
        </authorList>
    </citation>
    <scope>NUCLEOTIDE SEQUENCE</scope>
    <source>
        <strain evidence="1">Rho-11.1</strain>
    </source>
</reference>